<dbReference type="Proteomes" id="UP000799770">
    <property type="component" value="Unassembled WGS sequence"/>
</dbReference>
<reference evidence="2" key="1">
    <citation type="journal article" date="2020" name="Stud. Mycol.">
        <title>101 Dothideomycetes genomes: a test case for predicting lifestyles and emergence of pathogens.</title>
        <authorList>
            <person name="Haridas S."/>
            <person name="Albert R."/>
            <person name="Binder M."/>
            <person name="Bloem J."/>
            <person name="Labutti K."/>
            <person name="Salamov A."/>
            <person name="Andreopoulos B."/>
            <person name="Baker S."/>
            <person name="Barry K."/>
            <person name="Bills G."/>
            <person name="Bluhm B."/>
            <person name="Cannon C."/>
            <person name="Castanera R."/>
            <person name="Culley D."/>
            <person name="Daum C."/>
            <person name="Ezra D."/>
            <person name="Gonzalez J."/>
            <person name="Henrissat B."/>
            <person name="Kuo A."/>
            <person name="Liang C."/>
            <person name="Lipzen A."/>
            <person name="Lutzoni F."/>
            <person name="Magnuson J."/>
            <person name="Mondo S."/>
            <person name="Nolan M."/>
            <person name="Ohm R."/>
            <person name="Pangilinan J."/>
            <person name="Park H.-J."/>
            <person name="Ramirez L."/>
            <person name="Alfaro M."/>
            <person name="Sun H."/>
            <person name="Tritt A."/>
            <person name="Yoshinaga Y."/>
            <person name="Zwiers L.-H."/>
            <person name="Turgeon B."/>
            <person name="Goodwin S."/>
            <person name="Spatafora J."/>
            <person name="Crous P."/>
            <person name="Grigoriev I."/>
        </authorList>
    </citation>
    <scope>NUCLEOTIDE SEQUENCE</scope>
    <source>
        <strain evidence="2">CBS 627.86</strain>
    </source>
</reference>
<evidence type="ECO:0000313" key="3">
    <source>
        <dbReference type="Proteomes" id="UP000799770"/>
    </source>
</evidence>
<evidence type="ECO:0000313" key="2">
    <source>
        <dbReference type="EMBL" id="KAF2115548.1"/>
    </source>
</evidence>
<feature type="compositionally biased region" description="Polar residues" evidence="1">
    <location>
        <begin position="134"/>
        <end position="147"/>
    </location>
</feature>
<evidence type="ECO:0000256" key="1">
    <source>
        <dbReference type="SAM" id="MobiDB-lite"/>
    </source>
</evidence>
<organism evidence="2 3">
    <name type="scientific">Lophiotrema nucula</name>
    <dbReference type="NCBI Taxonomy" id="690887"/>
    <lineage>
        <taxon>Eukaryota</taxon>
        <taxon>Fungi</taxon>
        <taxon>Dikarya</taxon>
        <taxon>Ascomycota</taxon>
        <taxon>Pezizomycotina</taxon>
        <taxon>Dothideomycetes</taxon>
        <taxon>Pleosporomycetidae</taxon>
        <taxon>Pleosporales</taxon>
        <taxon>Lophiotremataceae</taxon>
        <taxon>Lophiotrema</taxon>
    </lineage>
</organism>
<keyword evidence="3" id="KW-1185">Reference proteome</keyword>
<feature type="compositionally biased region" description="Pro residues" evidence="1">
    <location>
        <begin position="112"/>
        <end position="121"/>
    </location>
</feature>
<feature type="region of interest" description="Disordered" evidence="1">
    <location>
        <begin position="70"/>
        <end position="150"/>
    </location>
</feature>
<dbReference type="EMBL" id="ML977323">
    <property type="protein sequence ID" value="KAF2115548.1"/>
    <property type="molecule type" value="Genomic_DNA"/>
</dbReference>
<dbReference type="AlphaFoldDB" id="A0A6A5ZAW2"/>
<proteinExistence type="predicted"/>
<accession>A0A6A5ZAW2</accession>
<feature type="compositionally biased region" description="Basic residues" evidence="1">
    <location>
        <begin position="75"/>
        <end position="101"/>
    </location>
</feature>
<sequence length="339" mass="39357">MPTYEVHCGRFLTIDADRVYQVDKKRYTEVDRGRSFHRESWHPPTEDEQYCDSLREWLCAQGAAYLERKAEQYRSRSRSRSRSKSRSRSGSRPRYGRKLRRPSISYFEDPAALPPYTPRLPPTTKVEKSFRRLSPSTLLSNTGTSSRDTPRIHLLSYSNDKIPTRSKANDMLDYYLGTHVKHLYTIYAVDFDVPPRHVCEKYTGTHPLVQEYVMRDPRARTAVRLAVEDLLTLLSPSKSTHGHRDEIDRGRKRVRFTEDNGKNERRRREDVAGELRKGKRRMEVAISTACQAGTHRSVTLVELIAKRLGVEAERGAFGKQGVEVKVRHVHRRKTALDPY</sequence>
<name>A0A6A5ZAW2_9PLEO</name>
<gene>
    <name evidence="2" type="ORF">BDV96DRAFT_646541</name>
</gene>
<dbReference type="OrthoDB" id="5418695at2759"/>
<protein>
    <submittedName>
        <fullName evidence="2">Uncharacterized protein</fullName>
    </submittedName>
</protein>